<dbReference type="AlphaFoldDB" id="A0A9P9YEQ9"/>
<feature type="chain" id="PRO_5040420735" description="Secreted protein" evidence="2">
    <location>
        <begin position="25"/>
        <end position="73"/>
    </location>
</feature>
<gene>
    <name evidence="3" type="ORF">M5D96_011699</name>
</gene>
<sequence length="73" mass="8240">MKLFYQIILGLVLIFAIMSSLTNAKSLEDDDATDESDESLIGDAESNESSPQDVQQDYLNVGDYVRPPPPWWF</sequence>
<dbReference type="EMBL" id="JAMKOV010000035">
    <property type="protein sequence ID" value="KAI8035476.1"/>
    <property type="molecule type" value="Genomic_DNA"/>
</dbReference>
<name>A0A9P9YEQ9_9MUSC</name>
<dbReference type="Proteomes" id="UP001059596">
    <property type="component" value="Unassembled WGS sequence"/>
</dbReference>
<evidence type="ECO:0000313" key="4">
    <source>
        <dbReference type="Proteomes" id="UP001059596"/>
    </source>
</evidence>
<feature type="compositionally biased region" description="Acidic residues" evidence="1">
    <location>
        <begin position="28"/>
        <end position="40"/>
    </location>
</feature>
<comment type="caution">
    <text evidence="3">The sequence shown here is derived from an EMBL/GenBank/DDBJ whole genome shotgun (WGS) entry which is preliminary data.</text>
</comment>
<proteinExistence type="predicted"/>
<keyword evidence="4" id="KW-1185">Reference proteome</keyword>
<evidence type="ECO:0000256" key="1">
    <source>
        <dbReference type="SAM" id="MobiDB-lite"/>
    </source>
</evidence>
<evidence type="ECO:0000256" key="2">
    <source>
        <dbReference type="SAM" id="SignalP"/>
    </source>
</evidence>
<protein>
    <recommendedName>
        <fullName evidence="5">Secreted protein</fullName>
    </recommendedName>
</protein>
<dbReference type="OrthoDB" id="7862745at2759"/>
<evidence type="ECO:0008006" key="5">
    <source>
        <dbReference type="Google" id="ProtNLM"/>
    </source>
</evidence>
<feature type="signal peptide" evidence="2">
    <location>
        <begin position="1"/>
        <end position="24"/>
    </location>
</feature>
<accession>A0A9P9YEQ9</accession>
<reference evidence="3" key="1">
    <citation type="journal article" date="2023" name="Genome Biol. Evol.">
        <title>Long-read-based Genome Assembly of Drosophila gunungcola Reveals Fewer Chemosensory Genes in Flower-breeding Species.</title>
        <authorList>
            <person name="Negi A."/>
            <person name="Liao B.Y."/>
            <person name="Yeh S.D."/>
        </authorList>
    </citation>
    <scope>NUCLEOTIDE SEQUENCE</scope>
    <source>
        <strain evidence="3">Sukarami</strain>
    </source>
</reference>
<organism evidence="3 4">
    <name type="scientific">Drosophila gunungcola</name>
    <name type="common">fruit fly</name>
    <dbReference type="NCBI Taxonomy" id="103775"/>
    <lineage>
        <taxon>Eukaryota</taxon>
        <taxon>Metazoa</taxon>
        <taxon>Ecdysozoa</taxon>
        <taxon>Arthropoda</taxon>
        <taxon>Hexapoda</taxon>
        <taxon>Insecta</taxon>
        <taxon>Pterygota</taxon>
        <taxon>Neoptera</taxon>
        <taxon>Endopterygota</taxon>
        <taxon>Diptera</taxon>
        <taxon>Brachycera</taxon>
        <taxon>Muscomorpha</taxon>
        <taxon>Ephydroidea</taxon>
        <taxon>Drosophilidae</taxon>
        <taxon>Drosophila</taxon>
        <taxon>Sophophora</taxon>
    </lineage>
</organism>
<keyword evidence="2" id="KW-0732">Signal</keyword>
<feature type="compositionally biased region" description="Polar residues" evidence="1">
    <location>
        <begin position="47"/>
        <end position="58"/>
    </location>
</feature>
<evidence type="ECO:0000313" key="3">
    <source>
        <dbReference type="EMBL" id="KAI8035476.1"/>
    </source>
</evidence>
<feature type="region of interest" description="Disordered" evidence="1">
    <location>
        <begin position="26"/>
        <end position="62"/>
    </location>
</feature>